<evidence type="ECO:0000313" key="1">
    <source>
        <dbReference type="EMBL" id="CAH2240244.1"/>
    </source>
</evidence>
<accession>A0A8S4RT80</accession>
<proteinExistence type="predicted"/>
<sequence>MHTLFQSSMHATGHGAINDIVRRSLAYASIFAQWEPPGLFRDGGKRPNGMTIVPWSMERALVWDKTCLDTLAVSTSQLADAVAESTKAT</sequence>
<dbReference type="OrthoDB" id="2016582at2759"/>
<comment type="caution">
    <text evidence="1">The sequence shown here is derived from an EMBL/GenBank/DDBJ whole genome shotgun (WGS) entry which is preliminary data.</text>
</comment>
<keyword evidence="2" id="KW-1185">Reference proteome</keyword>
<dbReference type="Proteomes" id="UP000838756">
    <property type="component" value="Unassembled WGS sequence"/>
</dbReference>
<gene>
    <name evidence="1" type="primary">jg1801</name>
    <name evidence="1" type="ORF">PAEG_LOCUS16844</name>
</gene>
<evidence type="ECO:0000313" key="2">
    <source>
        <dbReference type="Proteomes" id="UP000838756"/>
    </source>
</evidence>
<organism evidence="1 2">
    <name type="scientific">Pararge aegeria aegeria</name>
    <dbReference type="NCBI Taxonomy" id="348720"/>
    <lineage>
        <taxon>Eukaryota</taxon>
        <taxon>Metazoa</taxon>
        <taxon>Ecdysozoa</taxon>
        <taxon>Arthropoda</taxon>
        <taxon>Hexapoda</taxon>
        <taxon>Insecta</taxon>
        <taxon>Pterygota</taxon>
        <taxon>Neoptera</taxon>
        <taxon>Endopterygota</taxon>
        <taxon>Lepidoptera</taxon>
        <taxon>Glossata</taxon>
        <taxon>Ditrysia</taxon>
        <taxon>Papilionoidea</taxon>
        <taxon>Nymphalidae</taxon>
        <taxon>Satyrinae</taxon>
        <taxon>Satyrini</taxon>
        <taxon>Parargina</taxon>
        <taxon>Pararge</taxon>
    </lineage>
</organism>
<protein>
    <submittedName>
        <fullName evidence="1">Jg1801 protein</fullName>
    </submittedName>
</protein>
<dbReference type="EMBL" id="CAKXAJ010025483">
    <property type="protein sequence ID" value="CAH2240244.1"/>
    <property type="molecule type" value="Genomic_DNA"/>
</dbReference>
<reference evidence="1" key="1">
    <citation type="submission" date="2022-03" db="EMBL/GenBank/DDBJ databases">
        <authorList>
            <person name="Lindestad O."/>
        </authorList>
    </citation>
    <scope>NUCLEOTIDE SEQUENCE</scope>
</reference>
<name>A0A8S4RT80_9NEOP</name>
<dbReference type="AlphaFoldDB" id="A0A8S4RT80"/>